<dbReference type="InterPro" id="IPR023796">
    <property type="entry name" value="Serpin_dom"/>
</dbReference>
<dbReference type="Gene3D" id="2.30.39.10">
    <property type="entry name" value="Alpha-1-antitrypsin, domain 1"/>
    <property type="match status" value="1"/>
</dbReference>
<protein>
    <submittedName>
        <fullName evidence="3">Serpin domain-containing protein</fullName>
    </submittedName>
</protein>
<sequence length="176" mass="20303">MTRTNYNEVWNLTEGDIWRCLGIPFKGRKMWFHIILPKKRFGLATVMEQFNANLLRKRIGKKPSGEIKIGLPIFHMVNKFSLIKSLPKLGMNNVFEGMINNKYVKLDNIFHGAGININQYNLPERDNSNFVYEDQKDEGLPGFCAASPFIYFVTLVENDVNELQNLLLLGVFYGSH</sequence>
<dbReference type="InterPro" id="IPR042185">
    <property type="entry name" value="Serpin_sf_2"/>
</dbReference>
<organism evidence="2 3">
    <name type="scientific">Panagrolaimus davidi</name>
    <dbReference type="NCBI Taxonomy" id="227884"/>
    <lineage>
        <taxon>Eukaryota</taxon>
        <taxon>Metazoa</taxon>
        <taxon>Ecdysozoa</taxon>
        <taxon>Nematoda</taxon>
        <taxon>Chromadorea</taxon>
        <taxon>Rhabditida</taxon>
        <taxon>Tylenchina</taxon>
        <taxon>Panagrolaimomorpha</taxon>
        <taxon>Panagrolaimoidea</taxon>
        <taxon>Panagrolaimidae</taxon>
        <taxon>Panagrolaimus</taxon>
    </lineage>
</organism>
<accession>A0A914PUT2</accession>
<keyword evidence="2" id="KW-1185">Reference proteome</keyword>
<dbReference type="AlphaFoldDB" id="A0A914PUT2"/>
<proteinExistence type="predicted"/>
<evidence type="ECO:0000313" key="3">
    <source>
        <dbReference type="WBParaSite" id="PDA_v2.g186.t1"/>
    </source>
</evidence>
<dbReference type="InterPro" id="IPR042178">
    <property type="entry name" value="Serpin_sf_1"/>
</dbReference>
<reference evidence="3" key="1">
    <citation type="submission" date="2022-11" db="UniProtKB">
        <authorList>
            <consortium name="WormBaseParasite"/>
        </authorList>
    </citation>
    <scope>IDENTIFICATION</scope>
</reference>
<feature type="domain" description="Serpin" evidence="1">
    <location>
        <begin position="17"/>
        <end position="154"/>
    </location>
</feature>
<evidence type="ECO:0000259" key="1">
    <source>
        <dbReference type="Pfam" id="PF00079"/>
    </source>
</evidence>
<dbReference type="SUPFAM" id="SSF56574">
    <property type="entry name" value="Serpins"/>
    <property type="match status" value="1"/>
</dbReference>
<dbReference type="Gene3D" id="3.30.497.10">
    <property type="entry name" value="Antithrombin, subunit I, domain 2"/>
    <property type="match status" value="1"/>
</dbReference>
<evidence type="ECO:0000313" key="2">
    <source>
        <dbReference type="Proteomes" id="UP000887578"/>
    </source>
</evidence>
<name>A0A914PUT2_9BILA</name>
<dbReference type="InterPro" id="IPR036186">
    <property type="entry name" value="Serpin_sf"/>
</dbReference>
<dbReference type="WBParaSite" id="PDA_v2.g186.t1">
    <property type="protein sequence ID" value="PDA_v2.g186.t1"/>
    <property type="gene ID" value="PDA_v2.g186"/>
</dbReference>
<dbReference type="Proteomes" id="UP000887578">
    <property type="component" value="Unplaced"/>
</dbReference>
<dbReference type="Pfam" id="PF00079">
    <property type="entry name" value="Serpin"/>
    <property type="match status" value="1"/>
</dbReference>